<dbReference type="GO" id="GO:0000257">
    <property type="term" value="F:nitrilase activity"/>
    <property type="evidence" value="ECO:0007669"/>
    <property type="project" value="UniProtKB-ARBA"/>
</dbReference>
<reference evidence="4 5" key="1">
    <citation type="submission" date="2015-12" db="EMBL/GenBank/DDBJ databases">
        <title>The genome of Folsomia candida.</title>
        <authorList>
            <person name="Faddeeva A."/>
            <person name="Derks M.F."/>
            <person name="Anvar Y."/>
            <person name="Smit S."/>
            <person name="Van Straalen N."/>
            <person name="Roelofs D."/>
        </authorList>
    </citation>
    <scope>NUCLEOTIDE SEQUENCE [LARGE SCALE GENOMIC DNA]</scope>
    <source>
        <strain evidence="4 5">VU population</strain>
        <tissue evidence="4">Whole body</tissue>
    </source>
</reference>
<dbReference type="AlphaFoldDB" id="A0A226F1W9"/>
<keyword evidence="5" id="KW-1185">Reference proteome</keyword>
<comment type="similarity">
    <text evidence="1">Belongs to the carbon-nitrogen hydrolase superfamily. Nitrilase family.</text>
</comment>
<evidence type="ECO:0000259" key="3">
    <source>
        <dbReference type="PROSITE" id="PS50263"/>
    </source>
</evidence>
<dbReference type="GO" id="GO:0018822">
    <property type="term" value="F:nitrile hydratase activity"/>
    <property type="evidence" value="ECO:0007669"/>
    <property type="project" value="TreeGrafter"/>
</dbReference>
<dbReference type="PROSITE" id="PS50263">
    <property type="entry name" value="CN_HYDROLASE"/>
    <property type="match status" value="1"/>
</dbReference>
<dbReference type="Proteomes" id="UP000198287">
    <property type="component" value="Unassembled WGS sequence"/>
</dbReference>
<feature type="domain" description="CN hydrolase" evidence="3">
    <location>
        <begin position="21"/>
        <end position="295"/>
    </location>
</feature>
<gene>
    <name evidence="4" type="ORF">Fcan01_01651</name>
</gene>
<comment type="caution">
    <text evidence="4">The sequence shown here is derived from an EMBL/GenBank/DDBJ whole genome shotgun (WGS) entry which is preliminary data.</text>
</comment>
<feature type="region of interest" description="Disordered" evidence="2">
    <location>
        <begin position="332"/>
        <end position="359"/>
    </location>
</feature>
<accession>A0A226F1W9</accession>
<dbReference type="Pfam" id="PF00795">
    <property type="entry name" value="CN_hydrolase"/>
    <property type="match status" value="1"/>
</dbReference>
<sequence length="372" mass="40902">MSSTTATVGPSSSNELKKSKVKVAVVQASPIILDREATIEKVAKICKENGCFGAGAELVLFPEAFISWYPRGNTFGVGIYDVTDEGRDIFKRYWDSSVQVPGNAVDRLGQIAKENKLYLAIGVIEREENSGTLYCSILFFSPSGALLGKHRKLMPTAGEKLCWGYGDGSTIPVFDTPIGKFGGVICWENFMPMIRMAMYGKGVQIYLAPTADCSDAWLRSMRHIAFEGRCFLLTCNQFVKRSDYKEGVDYGQSFPSEDPNYVMCRGGSAIIGPRGEMLAGPNYEGEAVLFAELDLGDIIRSRIDFDPMGHYSRPDVFSLVVNERRNLNVTYVNSEQRGDETGEGNTDNNKDGFGLGADKSKAVKDGLKNLKI</sequence>
<dbReference type="InterPro" id="IPR044149">
    <property type="entry name" value="Nitrilases_CHs"/>
</dbReference>
<dbReference type="PANTHER" id="PTHR46044:SF1">
    <property type="entry name" value="CN HYDROLASE DOMAIN-CONTAINING PROTEIN"/>
    <property type="match status" value="1"/>
</dbReference>
<organism evidence="4 5">
    <name type="scientific">Folsomia candida</name>
    <name type="common">Springtail</name>
    <dbReference type="NCBI Taxonomy" id="158441"/>
    <lineage>
        <taxon>Eukaryota</taxon>
        <taxon>Metazoa</taxon>
        <taxon>Ecdysozoa</taxon>
        <taxon>Arthropoda</taxon>
        <taxon>Hexapoda</taxon>
        <taxon>Collembola</taxon>
        <taxon>Entomobryomorpha</taxon>
        <taxon>Isotomoidea</taxon>
        <taxon>Isotomidae</taxon>
        <taxon>Proisotominae</taxon>
        <taxon>Folsomia</taxon>
    </lineage>
</organism>
<name>A0A226F1W9_FOLCA</name>
<dbReference type="GO" id="GO:0051410">
    <property type="term" value="P:detoxification of nitrogen compound"/>
    <property type="evidence" value="ECO:0007669"/>
    <property type="project" value="TreeGrafter"/>
</dbReference>
<dbReference type="InterPro" id="IPR003010">
    <property type="entry name" value="C-N_Hydrolase"/>
</dbReference>
<dbReference type="InterPro" id="IPR000132">
    <property type="entry name" value="Nitrilase/CN_hydratase_CS"/>
</dbReference>
<dbReference type="Gene3D" id="3.60.110.10">
    <property type="entry name" value="Carbon-nitrogen hydrolase"/>
    <property type="match status" value="1"/>
</dbReference>
<proteinExistence type="inferred from homology"/>
<evidence type="ECO:0000256" key="2">
    <source>
        <dbReference type="SAM" id="MobiDB-lite"/>
    </source>
</evidence>
<dbReference type="PANTHER" id="PTHR46044">
    <property type="entry name" value="NITRILASE"/>
    <property type="match status" value="1"/>
</dbReference>
<dbReference type="CDD" id="cd07564">
    <property type="entry name" value="nitrilases_CHs"/>
    <property type="match status" value="1"/>
</dbReference>
<evidence type="ECO:0000313" key="5">
    <source>
        <dbReference type="Proteomes" id="UP000198287"/>
    </source>
</evidence>
<protein>
    <submittedName>
        <fullName evidence="4">Bifunctional nitrilase/nitrile hydratase NIT4</fullName>
    </submittedName>
</protein>
<dbReference type="STRING" id="158441.A0A226F1W9"/>
<dbReference type="SMR" id="A0A226F1W9"/>
<dbReference type="PROSITE" id="PS00921">
    <property type="entry name" value="NITRIL_CHT_2"/>
    <property type="match status" value="1"/>
</dbReference>
<dbReference type="InterPro" id="IPR036526">
    <property type="entry name" value="C-N_Hydrolase_sf"/>
</dbReference>
<evidence type="ECO:0000313" key="4">
    <source>
        <dbReference type="EMBL" id="OXA63414.1"/>
    </source>
</evidence>
<evidence type="ECO:0000256" key="1">
    <source>
        <dbReference type="ARBA" id="ARBA00008129"/>
    </source>
</evidence>
<dbReference type="EMBL" id="LNIX01000001">
    <property type="protein sequence ID" value="OXA63414.1"/>
    <property type="molecule type" value="Genomic_DNA"/>
</dbReference>
<dbReference type="OrthoDB" id="10250282at2759"/>
<dbReference type="SUPFAM" id="SSF56317">
    <property type="entry name" value="Carbon-nitrogen hydrolase"/>
    <property type="match status" value="1"/>
</dbReference>